<dbReference type="Gene3D" id="3.40.50.720">
    <property type="entry name" value="NAD(P)-binding Rossmann-like Domain"/>
    <property type="match status" value="1"/>
</dbReference>
<comment type="subcellular location">
    <subcellularLocation>
        <location evidence="1">Cell membrane</location>
        <topology evidence="1">Multi-pass membrane protein</topology>
    </subcellularLocation>
</comment>
<dbReference type="Proteomes" id="UP000326671">
    <property type="component" value="Unassembled WGS sequence"/>
</dbReference>
<dbReference type="Pfam" id="PF02254">
    <property type="entry name" value="TrkA_N"/>
    <property type="match status" value="1"/>
</dbReference>
<dbReference type="InterPro" id="IPR036291">
    <property type="entry name" value="NAD(P)-bd_dom_sf"/>
</dbReference>
<dbReference type="SUPFAM" id="SSF81324">
    <property type="entry name" value="Voltage-gated potassium channels"/>
    <property type="match status" value="1"/>
</dbReference>
<keyword evidence="4" id="KW-0813">Transport</keyword>
<name>A0A5J5HGQ6_9BACI</name>
<keyword evidence="4" id="KW-0406">Ion transport</keyword>
<evidence type="ECO:0000259" key="3">
    <source>
        <dbReference type="PROSITE" id="PS51201"/>
    </source>
</evidence>
<dbReference type="EMBL" id="VYKL01000030">
    <property type="protein sequence ID" value="KAA9019939.1"/>
    <property type="molecule type" value="Genomic_DNA"/>
</dbReference>
<dbReference type="InterPro" id="IPR003148">
    <property type="entry name" value="RCK_N"/>
</dbReference>
<proteinExistence type="predicted"/>
<dbReference type="PANTHER" id="PTHR43833:SF9">
    <property type="entry name" value="POTASSIUM CHANNEL PROTEIN YUGO-RELATED"/>
    <property type="match status" value="1"/>
</dbReference>
<keyword evidence="2" id="KW-1133">Transmembrane helix</keyword>
<keyword evidence="5" id="KW-1185">Reference proteome</keyword>
<dbReference type="GO" id="GO:0005886">
    <property type="term" value="C:plasma membrane"/>
    <property type="evidence" value="ECO:0007669"/>
    <property type="project" value="UniProtKB-SubCell"/>
</dbReference>
<dbReference type="GO" id="GO:0006813">
    <property type="term" value="P:potassium ion transport"/>
    <property type="evidence" value="ECO:0007669"/>
    <property type="project" value="InterPro"/>
</dbReference>
<protein>
    <submittedName>
        <fullName evidence="4">Potassium channel protein</fullName>
    </submittedName>
</protein>
<feature type="transmembrane region" description="Helical" evidence="2">
    <location>
        <begin position="12"/>
        <end position="36"/>
    </location>
</feature>
<feature type="transmembrane region" description="Helical" evidence="2">
    <location>
        <begin position="48"/>
        <end position="65"/>
    </location>
</feature>
<evidence type="ECO:0000256" key="2">
    <source>
        <dbReference type="SAM" id="Phobius"/>
    </source>
</evidence>
<accession>A0A5J5HGQ6</accession>
<keyword evidence="2" id="KW-0472">Membrane</keyword>
<dbReference type="InterPro" id="IPR013099">
    <property type="entry name" value="K_chnl_dom"/>
</dbReference>
<dbReference type="Gene3D" id="1.10.287.70">
    <property type="match status" value="1"/>
</dbReference>
<comment type="caution">
    <text evidence="4">The sequence shown here is derived from an EMBL/GenBank/DDBJ whole genome shotgun (WGS) entry which is preliminary data.</text>
</comment>
<feature type="domain" description="RCK N-terminal" evidence="3">
    <location>
        <begin position="113"/>
        <end position="237"/>
    </location>
</feature>
<organism evidence="4 5">
    <name type="scientific">Niallia endozanthoxylica</name>
    <dbReference type="NCBI Taxonomy" id="2036016"/>
    <lineage>
        <taxon>Bacteria</taxon>
        <taxon>Bacillati</taxon>
        <taxon>Bacillota</taxon>
        <taxon>Bacilli</taxon>
        <taxon>Bacillales</taxon>
        <taxon>Bacillaceae</taxon>
        <taxon>Niallia</taxon>
    </lineage>
</organism>
<dbReference type="RefSeq" id="WP_150441546.1">
    <property type="nucleotide sequence ID" value="NZ_VYKL01000030.1"/>
</dbReference>
<dbReference type="AlphaFoldDB" id="A0A5J5HGQ6"/>
<evidence type="ECO:0000313" key="4">
    <source>
        <dbReference type="EMBL" id="KAA9019939.1"/>
    </source>
</evidence>
<feature type="transmembrane region" description="Helical" evidence="2">
    <location>
        <begin position="72"/>
        <end position="93"/>
    </location>
</feature>
<sequence>MPHQLFISFVRLPLLLRTFLIAISLIAFFGIIVHFLEPESFPTIFDGIWWAIITASTVGYGDYVPHSVIGKIAGILLLITSAGFLSSFFIVLATTAASRQNDHLEGKIKFKGEGHFIIVGWNERSREVIYSLINEQKTASIALIDDTLKKNPLPYSNVHYIQGRPNLDEVLMRASIQTADKVIITADPTKDELQADMHTILTLLAVKGLNPHVETIVEILTNEQIANASRAGADEIIQTNMLSSFVMLQSLASQDMVTSFLDLLYQLTEKKLVYLEAGKDQLEEGFTDVSVQLLQEGKILLGVKRGGATILNPPQPFSIEKHDQLIIIK</sequence>
<keyword evidence="4" id="KW-0407">Ion channel</keyword>
<gene>
    <name evidence="4" type="ORF">F4V44_18730</name>
</gene>
<dbReference type="SUPFAM" id="SSF51735">
    <property type="entry name" value="NAD(P)-binding Rossmann-fold domains"/>
    <property type="match status" value="1"/>
</dbReference>
<reference evidence="4 5" key="1">
    <citation type="submission" date="2019-09" db="EMBL/GenBank/DDBJ databases">
        <title>Whole genome sequences of isolates from the Mars Exploration Rovers.</title>
        <authorList>
            <person name="Seuylemezian A."/>
            <person name="Vaishampayan P."/>
        </authorList>
    </citation>
    <scope>NUCLEOTIDE SEQUENCE [LARGE SCALE GENOMIC DNA]</scope>
    <source>
        <strain evidence="4 5">MER_TA_151</strain>
    </source>
</reference>
<keyword evidence="2" id="KW-0812">Transmembrane</keyword>
<dbReference type="PANTHER" id="PTHR43833">
    <property type="entry name" value="POTASSIUM CHANNEL PROTEIN 2-RELATED-RELATED"/>
    <property type="match status" value="1"/>
</dbReference>
<dbReference type="InterPro" id="IPR050721">
    <property type="entry name" value="Trk_Ktr_HKT_K-transport"/>
</dbReference>
<dbReference type="OrthoDB" id="9785285at2"/>
<dbReference type="Pfam" id="PF07885">
    <property type="entry name" value="Ion_trans_2"/>
    <property type="match status" value="1"/>
</dbReference>
<evidence type="ECO:0000256" key="1">
    <source>
        <dbReference type="ARBA" id="ARBA00004651"/>
    </source>
</evidence>
<evidence type="ECO:0000313" key="5">
    <source>
        <dbReference type="Proteomes" id="UP000326671"/>
    </source>
</evidence>
<dbReference type="PROSITE" id="PS51201">
    <property type="entry name" value="RCK_N"/>
    <property type="match status" value="1"/>
</dbReference>
<dbReference type="GO" id="GO:0034220">
    <property type="term" value="P:monoatomic ion transmembrane transport"/>
    <property type="evidence" value="ECO:0007669"/>
    <property type="project" value="UniProtKB-KW"/>
</dbReference>